<feature type="transmembrane region" description="Helical" evidence="1">
    <location>
        <begin position="108"/>
        <end position="123"/>
    </location>
</feature>
<evidence type="ECO:0000313" key="4">
    <source>
        <dbReference type="Proteomes" id="UP001610063"/>
    </source>
</evidence>
<keyword evidence="1" id="KW-1133">Transmembrane helix</keyword>
<name>A0ABW7N5J0_9BACT</name>
<dbReference type="Proteomes" id="UP001610063">
    <property type="component" value="Unassembled WGS sequence"/>
</dbReference>
<feature type="transmembrane region" description="Helical" evidence="1">
    <location>
        <begin position="351"/>
        <end position="369"/>
    </location>
</feature>
<keyword evidence="1" id="KW-0812">Transmembrane</keyword>
<feature type="transmembrane region" description="Helical" evidence="1">
    <location>
        <begin position="310"/>
        <end position="331"/>
    </location>
</feature>
<dbReference type="InterPro" id="IPR007349">
    <property type="entry name" value="DUF418"/>
</dbReference>
<feature type="transmembrane region" description="Helical" evidence="1">
    <location>
        <begin position="271"/>
        <end position="289"/>
    </location>
</feature>
<feature type="transmembrane region" description="Helical" evidence="1">
    <location>
        <begin position="129"/>
        <end position="162"/>
    </location>
</feature>
<dbReference type="PANTHER" id="PTHR30590">
    <property type="entry name" value="INNER MEMBRANE PROTEIN"/>
    <property type="match status" value="1"/>
</dbReference>
<dbReference type="RefSeq" id="WP_395416493.1">
    <property type="nucleotide sequence ID" value="NZ_JBIPKE010000013.1"/>
</dbReference>
<feature type="transmembrane region" description="Helical" evidence="1">
    <location>
        <begin position="239"/>
        <end position="259"/>
    </location>
</feature>
<feature type="domain" description="DUF418" evidence="2">
    <location>
        <begin position="258"/>
        <end position="418"/>
    </location>
</feature>
<dbReference type="InterPro" id="IPR052529">
    <property type="entry name" value="Bact_Transport_Assoc"/>
</dbReference>
<protein>
    <submittedName>
        <fullName evidence="3">DUF418 domain-containing protein</fullName>
    </submittedName>
</protein>
<gene>
    <name evidence="3" type="ORF">ACHKAR_05390</name>
</gene>
<feature type="transmembrane region" description="Helical" evidence="1">
    <location>
        <begin position="62"/>
        <end position="88"/>
    </location>
</feature>
<dbReference type="Pfam" id="PF04235">
    <property type="entry name" value="DUF418"/>
    <property type="match status" value="1"/>
</dbReference>
<keyword evidence="1" id="KW-0472">Membrane</keyword>
<evidence type="ECO:0000259" key="2">
    <source>
        <dbReference type="Pfam" id="PF04235"/>
    </source>
</evidence>
<evidence type="ECO:0000256" key="1">
    <source>
        <dbReference type="SAM" id="Phobius"/>
    </source>
</evidence>
<evidence type="ECO:0000313" key="3">
    <source>
        <dbReference type="EMBL" id="MFH6982858.1"/>
    </source>
</evidence>
<comment type="caution">
    <text evidence="3">The sequence shown here is derived from an EMBL/GenBank/DDBJ whole genome shotgun (WGS) entry which is preliminary data.</text>
</comment>
<accession>A0ABW7N5J0</accession>
<sequence length="421" mass="49477">MSQPLPSPAPTSSAERIGTLDFLRGIAILGILVMNIESFSYPDPWSPFKNGFSGSEDHTVRFWVYFLAQGKFFSMFTLLFGVGFYVFLERLEAKGLGLKALDIYARRLLWLFVIGVIHAYLIWDGDVLYHYAVCGFLIFPFRSFTIRQLLMVLCIPIAILLFNDYQHTLRTQNSFLTYEKAIEKSEDERTADEQRAIDQWIRNTTEGKSEMKVDETPRQTLMESWAANAEHTRVHKGAILYQGILFRTLIMMILGILLYKSGIFKDYRSVRYYWPLTISLLILALVINYHRYQHWTYDYYHPVTNIWKGWLFTFPKETLGLAYILLFNGLYQKWLQNSKFKMISTAGKMALTNYIFQSILCGLIFYGYGLGKYNEYSRSELLLIVVMIWAIQLGLSWWWMKRNNQGPLEWMWRKLTYKAFS</sequence>
<organism evidence="3 4">
    <name type="scientific">Marinoscillum luteum</name>
    <dbReference type="NCBI Taxonomy" id="861051"/>
    <lineage>
        <taxon>Bacteria</taxon>
        <taxon>Pseudomonadati</taxon>
        <taxon>Bacteroidota</taxon>
        <taxon>Cytophagia</taxon>
        <taxon>Cytophagales</taxon>
        <taxon>Reichenbachiellaceae</taxon>
        <taxon>Marinoscillum</taxon>
    </lineage>
</organism>
<feature type="transmembrane region" description="Helical" evidence="1">
    <location>
        <begin position="381"/>
        <end position="400"/>
    </location>
</feature>
<keyword evidence="4" id="KW-1185">Reference proteome</keyword>
<reference evidence="3 4" key="1">
    <citation type="journal article" date="2013" name="Int. J. Syst. Evol. Microbiol.">
        <title>Marinoscillum luteum sp. nov., isolated from marine sediment.</title>
        <authorList>
            <person name="Cha I.T."/>
            <person name="Park S.J."/>
            <person name="Kim S.J."/>
            <person name="Kim J.G."/>
            <person name="Jung M.Y."/>
            <person name="Shin K.S."/>
            <person name="Kwon K.K."/>
            <person name="Yang S.H."/>
            <person name="Seo Y.S."/>
            <person name="Rhee S.K."/>
        </authorList>
    </citation>
    <scope>NUCLEOTIDE SEQUENCE [LARGE SCALE GENOMIC DNA]</scope>
    <source>
        <strain evidence="3 4">KCTC 23939</strain>
    </source>
</reference>
<proteinExistence type="predicted"/>
<dbReference type="EMBL" id="JBIPKE010000013">
    <property type="protein sequence ID" value="MFH6982858.1"/>
    <property type="molecule type" value="Genomic_DNA"/>
</dbReference>
<dbReference type="PANTHER" id="PTHR30590:SF2">
    <property type="entry name" value="INNER MEMBRANE PROTEIN"/>
    <property type="match status" value="1"/>
</dbReference>